<keyword evidence="3" id="KW-1185">Reference proteome</keyword>
<comment type="caution">
    <text evidence="2">The sequence shown here is derived from an EMBL/GenBank/DDBJ whole genome shotgun (WGS) entry which is preliminary data.</text>
</comment>
<gene>
    <name evidence="2" type="ORF">ACFP85_00915</name>
</gene>
<organism evidence="2 3">
    <name type="scientific">Pseudobowmanella zhangzhouensis</name>
    <dbReference type="NCBI Taxonomy" id="1537679"/>
    <lineage>
        <taxon>Bacteria</taxon>
        <taxon>Pseudomonadati</taxon>
        <taxon>Pseudomonadota</taxon>
        <taxon>Gammaproteobacteria</taxon>
        <taxon>Alteromonadales</taxon>
        <taxon>Alteromonadaceae</taxon>
    </lineage>
</organism>
<sequence length="120" mass="14066">MKKSFIIMVEVAILYMVLRSAFVSYMLEDIHSTLADWMLEVAEMPKQESLADVRRSIEPDAMQFNENQMRYLNDVTSDSHRAIRFHQLYCVEGDKNPYIYGQTLYKMCSALGRNKTRLQS</sequence>
<keyword evidence="1" id="KW-0472">Membrane</keyword>
<reference evidence="3" key="1">
    <citation type="journal article" date="2019" name="Int. J. Syst. Evol. Microbiol.">
        <title>The Global Catalogue of Microorganisms (GCM) 10K type strain sequencing project: providing services to taxonomists for standard genome sequencing and annotation.</title>
        <authorList>
            <consortium name="The Broad Institute Genomics Platform"/>
            <consortium name="The Broad Institute Genome Sequencing Center for Infectious Disease"/>
            <person name="Wu L."/>
            <person name="Ma J."/>
        </authorList>
    </citation>
    <scope>NUCLEOTIDE SEQUENCE [LARGE SCALE GENOMIC DNA]</scope>
    <source>
        <strain evidence="3">CGMCC 1.16031</strain>
    </source>
</reference>
<keyword evidence="1" id="KW-1133">Transmembrane helix</keyword>
<dbReference type="Proteomes" id="UP001596364">
    <property type="component" value="Unassembled WGS sequence"/>
</dbReference>
<evidence type="ECO:0000256" key="1">
    <source>
        <dbReference type="SAM" id="Phobius"/>
    </source>
</evidence>
<accession>A0ABW1XHE4</accession>
<dbReference type="EMBL" id="JBHSUS010000001">
    <property type="protein sequence ID" value="MFC6438723.1"/>
    <property type="molecule type" value="Genomic_DNA"/>
</dbReference>
<dbReference type="RefSeq" id="WP_131259393.1">
    <property type="nucleotide sequence ID" value="NZ_JBHSUS010000001.1"/>
</dbReference>
<protein>
    <submittedName>
        <fullName evidence="2">Uncharacterized protein</fullName>
    </submittedName>
</protein>
<name>A0ABW1XHE4_9ALTE</name>
<evidence type="ECO:0000313" key="2">
    <source>
        <dbReference type="EMBL" id="MFC6438723.1"/>
    </source>
</evidence>
<evidence type="ECO:0000313" key="3">
    <source>
        <dbReference type="Proteomes" id="UP001596364"/>
    </source>
</evidence>
<proteinExistence type="predicted"/>
<feature type="transmembrane region" description="Helical" evidence="1">
    <location>
        <begin position="7"/>
        <end position="27"/>
    </location>
</feature>
<keyword evidence="1" id="KW-0812">Transmembrane</keyword>